<dbReference type="Gene3D" id="1.20.1740.10">
    <property type="entry name" value="Amino acid/polyamine transporter I"/>
    <property type="match status" value="1"/>
</dbReference>
<dbReference type="InterPro" id="IPR004761">
    <property type="entry name" value="Spore_GerAB"/>
</dbReference>
<evidence type="ECO:0000256" key="8">
    <source>
        <dbReference type="SAM" id="Phobius"/>
    </source>
</evidence>
<dbReference type="EMBL" id="JACHXW010000004">
    <property type="protein sequence ID" value="MBB3151921.1"/>
    <property type="molecule type" value="Genomic_DNA"/>
</dbReference>
<name>A0A7W5C680_9BACL</name>
<feature type="transmembrane region" description="Helical" evidence="8">
    <location>
        <begin position="81"/>
        <end position="100"/>
    </location>
</feature>
<keyword evidence="4" id="KW-0309">Germination</keyword>
<keyword evidence="6 8" id="KW-1133">Transmembrane helix</keyword>
<comment type="subcellular location">
    <subcellularLocation>
        <location evidence="1">Membrane</location>
        <topology evidence="1">Multi-pass membrane protein</topology>
    </subcellularLocation>
</comment>
<comment type="caution">
    <text evidence="9">The sequence shown here is derived from an EMBL/GenBank/DDBJ whole genome shotgun (WGS) entry which is preliminary data.</text>
</comment>
<feature type="transmembrane region" description="Helical" evidence="8">
    <location>
        <begin position="271"/>
        <end position="293"/>
    </location>
</feature>
<feature type="transmembrane region" description="Helical" evidence="8">
    <location>
        <begin position="336"/>
        <end position="354"/>
    </location>
</feature>
<dbReference type="PANTHER" id="PTHR34975:SF2">
    <property type="entry name" value="SPORE GERMINATION PROTEIN A2"/>
    <property type="match status" value="1"/>
</dbReference>
<accession>A0A7W5C680</accession>
<protein>
    <submittedName>
        <fullName evidence="9">Spore germination protein KB</fullName>
    </submittedName>
</protein>
<sequence>MKSAEKISATQLSFLLFSFIAPTVILIIPSLMIKISKQDAWITIIPAVLIGFFNIWVMTTLSNRYPGQTIIQYSSQIVGKWLGKGLGLYIIYYWINFDFIILNQHIQFINTVLLHKSPPIMVSLSLALLCGIAVYMGIESIARSNEFLALVMFVLLIPLLMLMLAEYDPERLRPVLSNGMFPVLQGAIFPAAYLSQFFILGWLLPYLNQPKKAFKASFIGLCTISGLLAITVLPLIMIFGPLTEKLTFPLLSVIQYIGFQGSFERLEALAVAIWVMGCFIKISLTFFIICLSICHLFNLKNYRDFVIPITILSVLGSVSVFVNYSTDLSHYLKYTYPSHALFTQIVIPIFLLMIDSVKRSWKKSAL</sequence>
<dbReference type="PANTHER" id="PTHR34975">
    <property type="entry name" value="SPORE GERMINATION PROTEIN A2"/>
    <property type="match status" value="1"/>
</dbReference>
<feature type="transmembrane region" description="Helical" evidence="8">
    <location>
        <begin position="41"/>
        <end position="61"/>
    </location>
</feature>
<keyword evidence="5 8" id="KW-0812">Transmembrane</keyword>
<evidence type="ECO:0000256" key="2">
    <source>
        <dbReference type="ARBA" id="ARBA00007998"/>
    </source>
</evidence>
<reference evidence="9 10" key="1">
    <citation type="submission" date="2020-08" db="EMBL/GenBank/DDBJ databases">
        <title>Genomic Encyclopedia of Type Strains, Phase III (KMG-III): the genomes of soil and plant-associated and newly described type strains.</title>
        <authorList>
            <person name="Whitman W."/>
        </authorList>
    </citation>
    <scope>NUCLEOTIDE SEQUENCE [LARGE SCALE GENOMIC DNA]</scope>
    <source>
        <strain evidence="9 10">CECT 8234</strain>
    </source>
</reference>
<dbReference type="AlphaFoldDB" id="A0A7W5C680"/>
<evidence type="ECO:0000256" key="5">
    <source>
        <dbReference type="ARBA" id="ARBA00022692"/>
    </source>
</evidence>
<dbReference type="Pfam" id="PF03845">
    <property type="entry name" value="Spore_permease"/>
    <property type="match status" value="1"/>
</dbReference>
<dbReference type="Proteomes" id="UP000518605">
    <property type="component" value="Unassembled WGS sequence"/>
</dbReference>
<proteinExistence type="inferred from homology"/>
<keyword evidence="10" id="KW-1185">Reference proteome</keyword>
<dbReference type="GO" id="GO:0016020">
    <property type="term" value="C:membrane"/>
    <property type="evidence" value="ECO:0007669"/>
    <property type="project" value="UniProtKB-SubCell"/>
</dbReference>
<keyword evidence="7 8" id="KW-0472">Membrane</keyword>
<evidence type="ECO:0000256" key="1">
    <source>
        <dbReference type="ARBA" id="ARBA00004141"/>
    </source>
</evidence>
<feature type="transmembrane region" description="Helical" evidence="8">
    <location>
        <begin position="305"/>
        <end position="324"/>
    </location>
</feature>
<evidence type="ECO:0000256" key="6">
    <source>
        <dbReference type="ARBA" id="ARBA00022989"/>
    </source>
</evidence>
<feature type="transmembrane region" description="Helical" evidence="8">
    <location>
        <begin position="147"/>
        <end position="167"/>
    </location>
</feature>
<feature type="transmembrane region" description="Helical" evidence="8">
    <location>
        <begin position="120"/>
        <end position="138"/>
    </location>
</feature>
<evidence type="ECO:0000256" key="4">
    <source>
        <dbReference type="ARBA" id="ARBA00022544"/>
    </source>
</evidence>
<evidence type="ECO:0000313" key="9">
    <source>
        <dbReference type="EMBL" id="MBB3151921.1"/>
    </source>
</evidence>
<gene>
    <name evidence="9" type="ORF">FHS16_001967</name>
</gene>
<dbReference type="GO" id="GO:0009847">
    <property type="term" value="P:spore germination"/>
    <property type="evidence" value="ECO:0007669"/>
    <property type="project" value="InterPro"/>
</dbReference>
<organism evidence="9 10">
    <name type="scientific">Paenibacillus endophyticus</name>
    <dbReference type="NCBI Taxonomy" id="1294268"/>
    <lineage>
        <taxon>Bacteria</taxon>
        <taxon>Bacillati</taxon>
        <taxon>Bacillota</taxon>
        <taxon>Bacilli</taxon>
        <taxon>Bacillales</taxon>
        <taxon>Paenibacillaceae</taxon>
        <taxon>Paenibacillus</taxon>
    </lineage>
</organism>
<keyword evidence="3" id="KW-0813">Transport</keyword>
<feature type="transmembrane region" description="Helical" evidence="8">
    <location>
        <begin position="218"/>
        <end position="242"/>
    </location>
</feature>
<comment type="similarity">
    <text evidence="2">Belongs to the amino acid-polyamine-organocation (APC) superfamily. Spore germination protein (SGP) (TC 2.A.3.9) family.</text>
</comment>
<evidence type="ECO:0000256" key="7">
    <source>
        <dbReference type="ARBA" id="ARBA00023136"/>
    </source>
</evidence>
<evidence type="ECO:0000256" key="3">
    <source>
        <dbReference type="ARBA" id="ARBA00022448"/>
    </source>
</evidence>
<evidence type="ECO:0000313" key="10">
    <source>
        <dbReference type="Proteomes" id="UP000518605"/>
    </source>
</evidence>
<feature type="transmembrane region" description="Helical" evidence="8">
    <location>
        <begin position="12"/>
        <end position="35"/>
    </location>
</feature>
<dbReference type="NCBIfam" id="TIGR00912">
    <property type="entry name" value="2A0309"/>
    <property type="match status" value="1"/>
</dbReference>
<feature type="transmembrane region" description="Helical" evidence="8">
    <location>
        <begin position="187"/>
        <end position="206"/>
    </location>
</feature>
<dbReference type="RefSeq" id="WP_183561318.1">
    <property type="nucleotide sequence ID" value="NZ_CBCSLB010000008.1"/>
</dbReference>